<feature type="domain" description="Arf-GAP" evidence="7">
    <location>
        <begin position="10"/>
        <end position="129"/>
    </location>
</feature>
<keyword evidence="2" id="KW-0547">Nucleotide-binding</keyword>
<dbReference type="PRINTS" id="PR00405">
    <property type="entry name" value="REVINTRACTNG"/>
</dbReference>
<evidence type="ECO:0000256" key="5">
    <source>
        <dbReference type="PROSITE-ProRule" id="PRU00288"/>
    </source>
</evidence>
<evidence type="ECO:0000256" key="3">
    <source>
        <dbReference type="ARBA" id="ARBA00022842"/>
    </source>
</evidence>
<dbReference type="PANTHER" id="PTHR46498:SF1">
    <property type="entry name" value="GTP-BINDING PROTEIN 8"/>
    <property type="match status" value="1"/>
</dbReference>
<sequence length="599" mass="68369">MEQTSHSVCLRKLLLLCKNNDNSHCFDCSAQSVTHINLFNGTFVCKNCASLLRSLFHHVKAISKDLINIRDVQIMANGGNRKAAMVWLYNKDSSYADIRYFSGDRCEMEKHLKSKYVLKKWALQTYLDPPPLPEKPRDSLDFELPKQQSRSDAFENKQYVMVSRFPHKKSSTLPSVPKSSNNNQKQLSAQKQSWASLAKSAAIKQQINHEYNSLSRADMVSLEKPSSLAIFSKTRRFLPSVHSPFKKTQNLDTNIDLRNTPLPAQNQFDVNYPLQYTQQRKQKNINLYNEETLYSNNPFAKLKHQSKNRTSQSLLRSKTESLFKNPNFVQFPPLYKKYTSANAQTTAPPKLKPYSFPKKLTIKDQRKQIRELETTQLASLSPSARAEHDRITHFFMEPQNKRFVTSIVNLPKTPKEDQVWKGIGLDPSVSVDIAVAGRSNVGKSSLLNAILGQRDLVKTSGKPGHTKALNFFLLSGKYKSTMSLYLVDMPGYGYNSRTKWGNVVSQYFQYRKQLKKVYLLLDSKVAQLKSTDIEFLELANSLEIPIQATKKLDSLKKSIFDLAFDYAPEHLLMDVLAASGKTMFGINDIRKDILKTCLH</sequence>
<dbReference type="SUPFAM" id="SSF57863">
    <property type="entry name" value="ArfGap/RecO-like zinc finger"/>
    <property type="match status" value="1"/>
</dbReference>
<dbReference type="GO" id="GO:0008270">
    <property type="term" value="F:zinc ion binding"/>
    <property type="evidence" value="ECO:0007669"/>
    <property type="project" value="UniProtKB-KW"/>
</dbReference>
<keyword evidence="1" id="KW-0479">Metal-binding</keyword>
<dbReference type="Gene3D" id="1.10.220.150">
    <property type="entry name" value="Arf GTPase activating protein"/>
    <property type="match status" value="1"/>
</dbReference>
<keyword evidence="10" id="KW-1185">Reference proteome</keyword>
<evidence type="ECO:0000256" key="6">
    <source>
        <dbReference type="SAM" id="MobiDB-lite"/>
    </source>
</evidence>
<dbReference type="GO" id="GO:0005096">
    <property type="term" value="F:GTPase activator activity"/>
    <property type="evidence" value="ECO:0007669"/>
    <property type="project" value="InterPro"/>
</dbReference>
<dbReference type="InterPro" id="IPR030393">
    <property type="entry name" value="G_ENGB_dom"/>
</dbReference>
<dbReference type="InterPro" id="IPR006073">
    <property type="entry name" value="GTP-bd"/>
</dbReference>
<protein>
    <recommendedName>
        <fullName evidence="11">Arf-GAP domain-containing protein</fullName>
    </recommendedName>
</protein>
<evidence type="ECO:0000256" key="2">
    <source>
        <dbReference type="ARBA" id="ARBA00022741"/>
    </source>
</evidence>
<dbReference type="Pfam" id="PF01412">
    <property type="entry name" value="ArfGap"/>
    <property type="match status" value="1"/>
</dbReference>
<evidence type="ECO:0000313" key="10">
    <source>
        <dbReference type="Proteomes" id="UP000245591"/>
    </source>
</evidence>
<dbReference type="PROSITE" id="PS51706">
    <property type="entry name" value="G_ENGB"/>
    <property type="match status" value="1"/>
</dbReference>
<dbReference type="InterPro" id="IPR038508">
    <property type="entry name" value="ArfGAP_dom_sf"/>
</dbReference>
<keyword evidence="5" id="KW-0863">Zinc-finger</keyword>
<feature type="compositionally biased region" description="Polar residues" evidence="6">
    <location>
        <begin position="171"/>
        <end position="191"/>
    </location>
</feature>
<dbReference type="InterPro" id="IPR027417">
    <property type="entry name" value="P-loop_NTPase"/>
</dbReference>
<evidence type="ECO:0000259" key="8">
    <source>
        <dbReference type="PROSITE" id="PS51706"/>
    </source>
</evidence>
<reference evidence="9 10" key="1">
    <citation type="journal article" date="2018" name="MBio">
        <title>Comparative Genomics Reveals the Core Gene Toolbox for the Fungus-Insect Symbiosis.</title>
        <authorList>
            <person name="Wang Y."/>
            <person name="Stata M."/>
            <person name="Wang W."/>
            <person name="Stajich J.E."/>
            <person name="White M.M."/>
            <person name="Moncalvo J.M."/>
        </authorList>
    </citation>
    <scope>NUCLEOTIDE SEQUENCE [LARGE SCALE GENOMIC DNA]</scope>
    <source>
        <strain evidence="9 10">AUS-126-30</strain>
    </source>
</reference>
<proteinExistence type="predicted"/>
<dbReference type="AlphaFoldDB" id="A0A2U1J0B7"/>
<dbReference type="PROSITE" id="PS50115">
    <property type="entry name" value="ARFGAP"/>
    <property type="match status" value="1"/>
</dbReference>
<feature type="domain" description="EngB-type G" evidence="8">
    <location>
        <begin position="429"/>
        <end position="599"/>
    </location>
</feature>
<dbReference type="EMBL" id="MBFU01000541">
    <property type="protein sequence ID" value="PVZ98505.1"/>
    <property type="molecule type" value="Genomic_DNA"/>
</dbReference>
<name>A0A2U1J0B7_SMIAN</name>
<dbReference type="InterPro" id="IPR052279">
    <property type="entry name" value="EngB_GTPase"/>
</dbReference>
<dbReference type="PANTHER" id="PTHR46498">
    <property type="entry name" value="GTP-BINDING PROTEIN 8"/>
    <property type="match status" value="1"/>
</dbReference>
<dbReference type="Proteomes" id="UP000245591">
    <property type="component" value="Unassembled WGS sequence"/>
</dbReference>
<dbReference type="Pfam" id="PF01926">
    <property type="entry name" value="MMR_HSR1"/>
    <property type="match status" value="1"/>
</dbReference>
<evidence type="ECO:0000256" key="1">
    <source>
        <dbReference type="ARBA" id="ARBA00022723"/>
    </source>
</evidence>
<feature type="region of interest" description="Disordered" evidence="6">
    <location>
        <begin position="168"/>
        <end position="191"/>
    </location>
</feature>
<evidence type="ECO:0008006" key="11">
    <source>
        <dbReference type="Google" id="ProtNLM"/>
    </source>
</evidence>
<accession>A0A2U1J0B7</accession>
<dbReference type="GO" id="GO:0005525">
    <property type="term" value="F:GTP binding"/>
    <property type="evidence" value="ECO:0007669"/>
    <property type="project" value="UniProtKB-KW"/>
</dbReference>
<dbReference type="SMART" id="SM00105">
    <property type="entry name" value="ArfGap"/>
    <property type="match status" value="1"/>
</dbReference>
<evidence type="ECO:0000313" key="9">
    <source>
        <dbReference type="EMBL" id="PVZ98505.1"/>
    </source>
</evidence>
<comment type="caution">
    <text evidence="9">The sequence shown here is derived from an EMBL/GenBank/DDBJ whole genome shotgun (WGS) entry which is preliminary data.</text>
</comment>
<dbReference type="InterPro" id="IPR037278">
    <property type="entry name" value="ARFGAP/RecO"/>
</dbReference>
<gene>
    <name evidence="9" type="ORF">BB558_005481</name>
</gene>
<keyword evidence="3" id="KW-0460">Magnesium</keyword>
<dbReference type="InterPro" id="IPR001164">
    <property type="entry name" value="ArfGAP_dom"/>
</dbReference>
<keyword evidence="4" id="KW-0342">GTP-binding</keyword>
<dbReference type="Gene3D" id="3.40.50.300">
    <property type="entry name" value="P-loop containing nucleotide triphosphate hydrolases"/>
    <property type="match status" value="1"/>
</dbReference>
<evidence type="ECO:0000259" key="7">
    <source>
        <dbReference type="PROSITE" id="PS50115"/>
    </source>
</evidence>
<organism evidence="9 10">
    <name type="scientific">Smittium angustum</name>
    <dbReference type="NCBI Taxonomy" id="133377"/>
    <lineage>
        <taxon>Eukaryota</taxon>
        <taxon>Fungi</taxon>
        <taxon>Fungi incertae sedis</taxon>
        <taxon>Zoopagomycota</taxon>
        <taxon>Kickxellomycotina</taxon>
        <taxon>Harpellomycetes</taxon>
        <taxon>Harpellales</taxon>
        <taxon>Legeriomycetaceae</taxon>
        <taxon>Smittium</taxon>
    </lineage>
</organism>
<dbReference type="GO" id="GO:0005739">
    <property type="term" value="C:mitochondrion"/>
    <property type="evidence" value="ECO:0007669"/>
    <property type="project" value="TreeGrafter"/>
</dbReference>
<evidence type="ECO:0000256" key="4">
    <source>
        <dbReference type="ARBA" id="ARBA00023134"/>
    </source>
</evidence>
<dbReference type="CDD" id="cd01876">
    <property type="entry name" value="YihA_EngB"/>
    <property type="match status" value="1"/>
</dbReference>
<dbReference type="SUPFAM" id="SSF52540">
    <property type="entry name" value="P-loop containing nucleoside triphosphate hydrolases"/>
    <property type="match status" value="1"/>
</dbReference>
<keyword evidence="5" id="KW-0862">Zinc</keyword>